<evidence type="ECO:0000313" key="3">
    <source>
        <dbReference type="EMBL" id="SDV01718.1"/>
    </source>
</evidence>
<dbReference type="Pfam" id="PF04464">
    <property type="entry name" value="Glyphos_transf"/>
    <property type="match status" value="1"/>
</dbReference>
<dbReference type="SUPFAM" id="SSF53756">
    <property type="entry name" value="UDP-Glycosyltransferase/glycogen phosphorylase"/>
    <property type="match status" value="1"/>
</dbReference>
<gene>
    <name evidence="3" type="ORF">SAMN04488544_3524</name>
</gene>
<evidence type="ECO:0000313" key="4">
    <source>
        <dbReference type="Proteomes" id="UP000198825"/>
    </source>
</evidence>
<organism evidence="3 4">
    <name type="scientific">Microlunatus sagamiharensis</name>
    <dbReference type="NCBI Taxonomy" id="546874"/>
    <lineage>
        <taxon>Bacteria</taxon>
        <taxon>Bacillati</taxon>
        <taxon>Actinomycetota</taxon>
        <taxon>Actinomycetes</taxon>
        <taxon>Propionibacteriales</taxon>
        <taxon>Propionibacteriaceae</taxon>
        <taxon>Microlunatus</taxon>
    </lineage>
</organism>
<dbReference type="EMBL" id="LT629799">
    <property type="protein sequence ID" value="SDV01718.1"/>
    <property type="molecule type" value="Genomic_DNA"/>
</dbReference>
<dbReference type="SUPFAM" id="SSF53448">
    <property type="entry name" value="Nucleotide-diphospho-sugar transferases"/>
    <property type="match status" value="1"/>
</dbReference>
<proteinExistence type="predicted"/>
<dbReference type="RefSeq" id="WP_172825818.1">
    <property type="nucleotide sequence ID" value="NZ_LT629799.1"/>
</dbReference>
<feature type="compositionally biased region" description="Basic residues" evidence="1">
    <location>
        <begin position="506"/>
        <end position="522"/>
    </location>
</feature>
<dbReference type="STRING" id="546874.SAMN04488544_3524"/>
<dbReference type="GO" id="GO:0016020">
    <property type="term" value="C:membrane"/>
    <property type="evidence" value="ECO:0007669"/>
    <property type="project" value="InterPro"/>
</dbReference>
<dbReference type="InterPro" id="IPR043148">
    <property type="entry name" value="TagF_C"/>
</dbReference>
<dbReference type="GO" id="GO:0047355">
    <property type="term" value="F:CDP-glycerol glycerophosphotransferase activity"/>
    <property type="evidence" value="ECO:0007669"/>
    <property type="project" value="InterPro"/>
</dbReference>
<feature type="region of interest" description="Disordered" evidence="1">
    <location>
        <begin position="447"/>
        <end position="543"/>
    </location>
</feature>
<dbReference type="InterPro" id="IPR029044">
    <property type="entry name" value="Nucleotide-diphossugar_trans"/>
</dbReference>
<dbReference type="AlphaFoldDB" id="A0A1H2N8V4"/>
<dbReference type="PANTHER" id="PTHR22916:SF3">
    <property type="entry name" value="UDP-GLCNAC:BETAGAL BETA-1,3-N-ACETYLGLUCOSAMINYLTRANSFERASE-LIKE PROTEIN 1"/>
    <property type="match status" value="1"/>
</dbReference>
<accession>A0A1H2N8V4</accession>
<protein>
    <submittedName>
        <fullName evidence="3">CDP-glycerol glycerophosphotransferase, TagB/SpsB family</fullName>
    </submittedName>
</protein>
<dbReference type="PANTHER" id="PTHR22916">
    <property type="entry name" value="GLYCOSYLTRANSFERASE"/>
    <property type="match status" value="1"/>
</dbReference>
<feature type="domain" description="Glycosyltransferase 2-like" evidence="2">
    <location>
        <begin position="15"/>
        <end position="152"/>
    </location>
</feature>
<dbReference type="CDD" id="cd00761">
    <property type="entry name" value="Glyco_tranf_GTA_type"/>
    <property type="match status" value="1"/>
</dbReference>
<sequence length="951" mass="106629">MTATQAHDPRVPLLSLVVSVYGVEAYLPAFLDSLDALEGDRSLVELVFVDDGSVDGSRGLVETWIARDGFDAVLLSKPNGGLSSARNAGMARARGTWVSFPDPDDVVAPHYLRDVAAFVESAAADGVSLVACRMVPFVEDPARPSSRHVLDGKFDRPARVVDLTTSPHHVHAHAASAFYRLDVIRAAGLVFDERVAPVFEDGIFTGMYLLEQEHPKTAFLGFTEYYYRKREAQDSLTDTAWSRPGRYGAILEHGHLALLERAGDPAPAWLQQLVFYDLHWYPRADARNASPTAAIDEVTRERFFVLLDRVLARLDDATIAGFRAAGLSIEHRDAFLARKHGVFVPDRVGVVRVDPLQELQLLRYHTSSPEPAERVLVDGVPATPAYAKTTALTYFGRPWLHQRDLWVTALEPVAVEVDGRPLVVQLGGLHRTAREVVPTEVWKRFHSRRPPGERDWEAPYALPGAGAEPPVEPSAGTTAEPDAEASPAPGSDRRGPASARRPAITRLRRVLRRARRSARRRTAPSPAAPAPRPTAEDLDALVGGDPQVLADAVRRRAKGREVRDRYRDAWVLMDRDTMAQDNAEALYRYLRREQPQVNAWFVLRRDVPDWPRLSEEGFRLVEHGSPEHVVLLLNAAYLLSSQIDHYVVHPYDASLYPPRRWKYVFLQHGVTKDDLSRWINGKPIRLMITATPAEQASVVGDGSPYRWSDKEVAMTGFPRHDVLLEKVRRLDASERRDLVVMPTWRDRLLDPTPGSNARVLRPGFEESTYARAWFGLLHSPELAALAERTDVRVVFAPHPNLEEHVSPDQLPEHVRLARYRDHDIQEVVARARVLVTDYSSLAFEAAYVGTPVAYYQFDAEEFFAGQHAYRRGYFSYEQDGFGPVTTDQGALLAALGELLDDGRPLRERYRRRIEDTFPFRDGGCSRRVYEAVRARELAWRPAGEADGVGGR</sequence>
<name>A0A1H2N8V4_9ACTN</name>
<dbReference type="Pfam" id="PF00535">
    <property type="entry name" value="Glycos_transf_2"/>
    <property type="match status" value="1"/>
</dbReference>
<reference evidence="4" key="1">
    <citation type="submission" date="2016-10" db="EMBL/GenBank/DDBJ databases">
        <authorList>
            <person name="Varghese N."/>
            <person name="Submissions S."/>
        </authorList>
    </citation>
    <scope>NUCLEOTIDE SEQUENCE [LARGE SCALE GENOMIC DNA]</scope>
    <source>
        <strain evidence="4">DSM 21743</strain>
    </source>
</reference>
<evidence type="ECO:0000256" key="1">
    <source>
        <dbReference type="SAM" id="MobiDB-lite"/>
    </source>
</evidence>
<dbReference type="InterPro" id="IPR007554">
    <property type="entry name" value="Glycerophosphate_synth"/>
</dbReference>
<evidence type="ECO:0000259" key="2">
    <source>
        <dbReference type="Pfam" id="PF00535"/>
    </source>
</evidence>
<dbReference type="Gene3D" id="3.40.50.12580">
    <property type="match status" value="1"/>
</dbReference>
<dbReference type="Gene3D" id="3.90.550.10">
    <property type="entry name" value="Spore Coat Polysaccharide Biosynthesis Protein SpsA, Chain A"/>
    <property type="match status" value="1"/>
</dbReference>
<dbReference type="Proteomes" id="UP000198825">
    <property type="component" value="Chromosome I"/>
</dbReference>
<keyword evidence="4" id="KW-1185">Reference proteome</keyword>
<keyword evidence="3" id="KW-0808">Transferase</keyword>
<dbReference type="InterPro" id="IPR001173">
    <property type="entry name" value="Glyco_trans_2-like"/>
</dbReference>
<dbReference type="GO" id="GO:0016758">
    <property type="term" value="F:hexosyltransferase activity"/>
    <property type="evidence" value="ECO:0007669"/>
    <property type="project" value="UniProtKB-ARBA"/>
</dbReference>